<dbReference type="PANTHER" id="PTHR30189">
    <property type="entry name" value="LPS-ASSEMBLY PROTEIN"/>
    <property type="match status" value="1"/>
</dbReference>
<name>A0ABV7H7W9_9BURK</name>
<dbReference type="Proteomes" id="UP001595556">
    <property type="component" value="Unassembled WGS sequence"/>
</dbReference>
<keyword evidence="1" id="KW-0472">Membrane</keyword>
<keyword evidence="1" id="KW-0998">Cell outer membrane</keyword>
<dbReference type="EMBL" id="JBHRTI010000010">
    <property type="protein sequence ID" value="MFC3148828.1"/>
    <property type="molecule type" value="Genomic_DNA"/>
</dbReference>
<organism evidence="4 5">
    <name type="scientific">Piscinibacterium candidicorallinum</name>
    <dbReference type="NCBI Taxonomy" id="1793872"/>
    <lineage>
        <taxon>Bacteria</taxon>
        <taxon>Pseudomonadati</taxon>
        <taxon>Pseudomonadota</taxon>
        <taxon>Betaproteobacteria</taxon>
        <taxon>Burkholderiales</taxon>
        <taxon>Piscinibacterium</taxon>
    </lineage>
</organism>
<feature type="region of interest" description="Disordered" evidence="2">
    <location>
        <begin position="59"/>
        <end position="84"/>
    </location>
</feature>
<reference evidence="5" key="1">
    <citation type="journal article" date="2019" name="Int. J. Syst. Evol. Microbiol.">
        <title>The Global Catalogue of Microorganisms (GCM) 10K type strain sequencing project: providing services to taxonomists for standard genome sequencing and annotation.</title>
        <authorList>
            <consortium name="The Broad Institute Genomics Platform"/>
            <consortium name="The Broad Institute Genome Sequencing Center for Infectious Disease"/>
            <person name="Wu L."/>
            <person name="Ma J."/>
        </authorList>
    </citation>
    <scope>NUCLEOTIDE SEQUENCE [LARGE SCALE GENOMIC DNA]</scope>
    <source>
        <strain evidence="5">KCTC 52168</strain>
    </source>
</reference>
<dbReference type="InterPro" id="IPR050218">
    <property type="entry name" value="LptD"/>
</dbReference>
<evidence type="ECO:0000313" key="5">
    <source>
        <dbReference type="Proteomes" id="UP001595556"/>
    </source>
</evidence>
<gene>
    <name evidence="1" type="primary">lptD</name>
    <name evidence="4" type="ORF">ACFOEN_14440</name>
</gene>
<dbReference type="InterPro" id="IPR020889">
    <property type="entry name" value="LipoPS_assembly_LptD"/>
</dbReference>
<feature type="domain" description="LptD C-terminal" evidence="3">
    <location>
        <begin position="333"/>
        <end position="700"/>
    </location>
</feature>
<comment type="similarity">
    <text evidence="1">Belongs to the LptD family.</text>
</comment>
<accession>A0ABV7H7W9</accession>
<keyword evidence="5" id="KW-1185">Reference proteome</keyword>
<dbReference type="RefSeq" id="WP_377305127.1">
    <property type="nucleotide sequence ID" value="NZ_CP180191.1"/>
</dbReference>
<dbReference type="InterPro" id="IPR006311">
    <property type="entry name" value="TAT_signal"/>
</dbReference>
<comment type="caution">
    <text evidence="4">The sequence shown here is derived from an EMBL/GenBank/DDBJ whole genome shotgun (WGS) entry which is preliminary data.</text>
</comment>
<keyword evidence="1" id="KW-0732">Signal</keyword>
<comment type="function">
    <text evidence="1">Together with LptE, is involved in the assembly of lipopolysaccharide (LPS) at the surface of the outer membrane.</text>
</comment>
<comment type="subcellular location">
    <subcellularLocation>
        <location evidence="1">Cell outer membrane</location>
    </subcellularLocation>
</comment>
<comment type="subunit">
    <text evidence="1">Component of the lipopolysaccharide transport and assembly complex. Interacts with LptE and LptA.</text>
</comment>
<sequence length="792" mass="88679">MRQIIDVLPRRKLLARALLSAGCVLSGTLGLVPGWIGAAQAQSPLSPVLAAGTRAPDIAQGVREVSPRKDGKPPRSKSAVRKNDPNAPIVVEGREISGRLDFNLRLQGDARLSKNDLVLSADLIDYLVVPDQVIISGSPAKVERISPEGSDTLFTPRAQIELLANTGVVEQAQITYGRIGGRGKADRIELLAQQVTRMLGAEYTTCRPGDDSWVLKAREITIDQIEGEGEARGAKLYFKGTPILAAPYMPFPVDDERASGFLPPSLGITTRTGLDVTVPIYWNIAPNRDFTFEPRLMTRRGVLLGGLGRYLEPSFAGSVRAEWLPRDEQLGRQRWLVDAEHAWQPEFAREWRGGWKYQKVSDDQYFADVARNVGNINTLFLPREGYLSYTRPWWNVSARVQQFQTLQDPLAPVLPAYWREPQLNFNYYRADVRGFVATANAEFARFKHPTLTEGWRAYLQPALEYPIVEPGYFIRPRVALHMTRYGQLETPGVIPGTATSPRSASRTLPIISVDTGLVFEREQGIFLPHLRQTLEPRLFYLRVPYRDQNALPNFDSAATDFGFAQLFSPNRFSGNDRISDADALTMALTSRYSDPATGLERLRLQIGKRFNFETPRVDVPGTTLPVLRSSDLLLSAAGRISQAWALDTSVQLNSRDNTAVRSSVGLRYSPAERNIFNLTYRYQRELLEQIEFSTQWQLGGRFYAVARWNYSIREKRSPESLAGVEYDADCWVARLVVNRYATATGQANNSLFFQLELSGLGGIGTDPLSLLKRSIPGYSKLDSQRSWSSRTE</sequence>
<protein>
    <recommendedName>
        <fullName evidence="1">LPS-assembly protein LptD</fullName>
    </recommendedName>
</protein>
<evidence type="ECO:0000259" key="3">
    <source>
        <dbReference type="Pfam" id="PF04453"/>
    </source>
</evidence>
<dbReference type="InterPro" id="IPR007543">
    <property type="entry name" value="LptD_C"/>
</dbReference>
<evidence type="ECO:0000256" key="1">
    <source>
        <dbReference type="HAMAP-Rule" id="MF_01411"/>
    </source>
</evidence>
<dbReference type="HAMAP" id="MF_01411">
    <property type="entry name" value="LPS_assembly_LptD"/>
    <property type="match status" value="1"/>
</dbReference>
<dbReference type="PROSITE" id="PS51318">
    <property type="entry name" value="TAT"/>
    <property type="match status" value="1"/>
</dbReference>
<evidence type="ECO:0000313" key="4">
    <source>
        <dbReference type="EMBL" id="MFC3148828.1"/>
    </source>
</evidence>
<proteinExistence type="inferred from homology"/>
<dbReference type="Pfam" id="PF04453">
    <property type="entry name" value="LptD"/>
    <property type="match status" value="1"/>
</dbReference>
<evidence type="ECO:0000256" key="2">
    <source>
        <dbReference type="SAM" id="MobiDB-lite"/>
    </source>
</evidence>
<comment type="caution">
    <text evidence="1">Lacks conserved residue(s) required for the propagation of feature annotation.</text>
</comment>
<dbReference type="PANTHER" id="PTHR30189:SF1">
    <property type="entry name" value="LPS-ASSEMBLY PROTEIN LPTD"/>
    <property type="match status" value="1"/>
</dbReference>